<name>A0A1I2H057_9MICO</name>
<reference evidence="3" key="1">
    <citation type="submission" date="2016-10" db="EMBL/GenBank/DDBJ databases">
        <authorList>
            <person name="Varghese N."/>
            <person name="Submissions S."/>
        </authorList>
    </citation>
    <scope>NUCLEOTIDE SEQUENCE [LARGE SCALE GENOMIC DNA]</scope>
    <source>
        <strain evidence="3">DSM 19083</strain>
    </source>
</reference>
<organism evidence="2 3">
    <name type="scientific">Flavimobilis marinus</name>
    <dbReference type="NCBI Taxonomy" id="285351"/>
    <lineage>
        <taxon>Bacteria</taxon>
        <taxon>Bacillati</taxon>
        <taxon>Actinomycetota</taxon>
        <taxon>Actinomycetes</taxon>
        <taxon>Micrococcales</taxon>
        <taxon>Jonesiaceae</taxon>
        <taxon>Flavimobilis</taxon>
    </lineage>
</organism>
<keyword evidence="2" id="KW-0378">Hydrolase</keyword>
<protein>
    <submittedName>
        <fullName evidence="2">Metal-dependent hydrolase, endonuclease/exonuclease/phosphatase family</fullName>
    </submittedName>
</protein>
<sequence length="236" mass="25581">MRVLSYNVKGLQLDRDAIVAVIRSADPDVLLLQEAPRGPWGPRRTRRLARDVGLVAVVAGWRGRGAAIAVRPELAPHVAQARGVVIESRLARFRRGWPTPRGYAVVRLRAPGQEPTTFASVHMSALPAQRARHLPAYRRLVGTGAERLVLGGDLNENPGGPTWVALCPPLRDASPDNTDKTMPARTPRHRLDAFLVGPQIAPGHVAVLGGALVERASDHRPVLMTLTEPPHTSPHP</sequence>
<dbReference type="EMBL" id="FONZ01000003">
    <property type="protein sequence ID" value="SFF22131.1"/>
    <property type="molecule type" value="Genomic_DNA"/>
</dbReference>
<keyword evidence="2" id="KW-0269">Exonuclease</keyword>
<dbReference type="OrthoDB" id="3820230at2"/>
<dbReference type="GO" id="GO:0004527">
    <property type="term" value="F:exonuclease activity"/>
    <property type="evidence" value="ECO:0007669"/>
    <property type="project" value="UniProtKB-KW"/>
</dbReference>
<keyword evidence="2" id="KW-0255">Endonuclease</keyword>
<dbReference type="GO" id="GO:0004519">
    <property type="term" value="F:endonuclease activity"/>
    <property type="evidence" value="ECO:0007669"/>
    <property type="project" value="UniProtKB-KW"/>
</dbReference>
<accession>A0A1I2H057</accession>
<gene>
    <name evidence="2" type="ORF">SAMN04488035_2055</name>
</gene>
<dbReference type="SUPFAM" id="SSF56219">
    <property type="entry name" value="DNase I-like"/>
    <property type="match status" value="1"/>
</dbReference>
<dbReference type="InterPro" id="IPR005135">
    <property type="entry name" value="Endo/exonuclease/phosphatase"/>
</dbReference>
<dbReference type="Proteomes" id="UP000198520">
    <property type="component" value="Unassembled WGS sequence"/>
</dbReference>
<keyword evidence="3" id="KW-1185">Reference proteome</keyword>
<dbReference type="InterPro" id="IPR036691">
    <property type="entry name" value="Endo/exonu/phosph_ase_sf"/>
</dbReference>
<evidence type="ECO:0000313" key="2">
    <source>
        <dbReference type="EMBL" id="SFF22131.1"/>
    </source>
</evidence>
<feature type="domain" description="Endonuclease/exonuclease/phosphatase" evidence="1">
    <location>
        <begin position="4"/>
        <end position="219"/>
    </location>
</feature>
<dbReference type="Pfam" id="PF03372">
    <property type="entry name" value="Exo_endo_phos"/>
    <property type="match status" value="1"/>
</dbReference>
<evidence type="ECO:0000259" key="1">
    <source>
        <dbReference type="Pfam" id="PF03372"/>
    </source>
</evidence>
<dbReference type="STRING" id="285351.SAMN04488035_2055"/>
<dbReference type="AlphaFoldDB" id="A0A1I2H057"/>
<keyword evidence="2" id="KW-0540">Nuclease</keyword>
<evidence type="ECO:0000313" key="3">
    <source>
        <dbReference type="Proteomes" id="UP000198520"/>
    </source>
</evidence>
<dbReference type="Gene3D" id="3.60.10.10">
    <property type="entry name" value="Endonuclease/exonuclease/phosphatase"/>
    <property type="match status" value="1"/>
</dbReference>
<dbReference type="RefSeq" id="WP_093378173.1">
    <property type="nucleotide sequence ID" value="NZ_BNAN01000003.1"/>
</dbReference>
<proteinExistence type="predicted"/>